<reference evidence="7" key="2">
    <citation type="submission" date="2015-03" db="UniProtKB">
        <authorList>
            <consortium name="EnsemblPlants"/>
        </authorList>
    </citation>
    <scope>IDENTIFICATION</scope>
</reference>
<evidence type="ECO:0000256" key="2">
    <source>
        <dbReference type="ARBA" id="ARBA00022529"/>
    </source>
</evidence>
<dbReference type="InterPro" id="IPR056373">
    <property type="entry name" value="Defensin-like_dom"/>
</dbReference>
<dbReference type="GO" id="GO:0031640">
    <property type="term" value="P:killing of cells of another organism"/>
    <property type="evidence" value="ECO:0007669"/>
    <property type="project" value="UniProtKB-KW"/>
</dbReference>
<sequence>DLIREFIYAFKTKSSLNRVFKVWKFAKTRRRIMGFTKKTVTFFLVVLLAVSLFTQNDMVSAEIKPKERSVGKKCLEITCTMTYTTKQCSTHCIQMGYATGDCLPKEAAKPQPPEYCCCYFEK</sequence>
<dbReference type="GO" id="GO:0050832">
    <property type="term" value="P:defense response to fungus"/>
    <property type="evidence" value="ECO:0007669"/>
    <property type="project" value="UniProtKB-KW"/>
</dbReference>
<evidence type="ECO:0000313" key="8">
    <source>
        <dbReference type="Proteomes" id="UP000032141"/>
    </source>
</evidence>
<reference evidence="7 8" key="1">
    <citation type="journal article" date="2014" name="Genome Biol.">
        <title>Transcriptome and methylome profiling reveals relics of genome dominance in the mesopolyploid Brassica oleracea.</title>
        <authorList>
            <person name="Parkin I.A."/>
            <person name="Koh C."/>
            <person name="Tang H."/>
            <person name="Robinson S.J."/>
            <person name="Kagale S."/>
            <person name="Clarke W.E."/>
            <person name="Town C.D."/>
            <person name="Nixon J."/>
            <person name="Krishnakumar V."/>
            <person name="Bidwell S.L."/>
            <person name="Denoeud F."/>
            <person name="Belcram H."/>
            <person name="Links M.G."/>
            <person name="Just J."/>
            <person name="Clarke C."/>
            <person name="Bender T."/>
            <person name="Huebert T."/>
            <person name="Mason A.S."/>
            <person name="Pires J.C."/>
            <person name="Barker G."/>
            <person name="Moore J."/>
            <person name="Walley P.G."/>
            <person name="Manoli S."/>
            <person name="Batley J."/>
            <person name="Edwards D."/>
            <person name="Nelson M.N."/>
            <person name="Wang X."/>
            <person name="Paterson A.H."/>
            <person name="King G."/>
            <person name="Bancroft I."/>
            <person name="Chalhoub B."/>
            <person name="Sharpe A.G."/>
        </authorList>
    </citation>
    <scope>NUCLEOTIDE SEQUENCE</scope>
    <source>
        <strain evidence="7 8">cv. TO1000</strain>
    </source>
</reference>
<dbReference type="AlphaFoldDB" id="A0A0D3ADG7"/>
<evidence type="ECO:0000256" key="1">
    <source>
        <dbReference type="ARBA" id="ARBA00006722"/>
    </source>
</evidence>
<name>A0A0D3ADG7_BRAOL</name>
<keyword evidence="5" id="KW-1015">Disulfide bond</keyword>
<keyword evidence="8" id="KW-1185">Reference proteome</keyword>
<dbReference type="STRING" id="109376.A0A0D3ADG7"/>
<dbReference type="HOGENOM" id="CLU_165205_1_0_1"/>
<organism evidence="7 8">
    <name type="scientific">Brassica oleracea var. oleracea</name>
    <dbReference type="NCBI Taxonomy" id="109376"/>
    <lineage>
        <taxon>Eukaryota</taxon>
        <taxon>Viridiplantae</taxon>
        <taxon>Streptophyta</taxon>
        <taxon>Embryophyta</taxon>
        <taxon>Tracheophyta</taxon>
        <taxon>Spermatophyta</taxon>
        <taxon>Magnoliopsida</taxon>
        <taxon>eudicotyledons</taxon>
        <taxon>Gunneridae</taxon>
        <taxon>Pentapetalae</taxon>
        <taxon>rosids</taxon>
        <taxon>malvids</taxon>
        <taxon>Brassicales</taxon>
        <taxon>Brassicaceae</taxon>
        <taxon>Brassiceae</taxon>
        <taxon>Brassica</taxon>
    </lineage>
</organism>
<dbReference type="Proteomes" id="UP000032141">
    <property type="component" value="Chromosome C1"/>
</dbReference>
<protein>
    <recommendedName>
        <fullName evidence="6">Defensin-like domain-containing protein</fullName>
    </recommendedName>
</protein>
<evidence type="ECO:0000256" key="4">
    <source>
        <dbReference type="ARBA" id="ARBA00022821"/>
    </source>
</evidence>
<proteinExistence type="inferred from homology"/>
<comment type="similarity">
    <text evidence="1">Belongs to the DEFL family.</text>
</comment>
<keyword evidence="2" id="KW-0929">Antimicrobial</keyword>
<dbReference type="Pfam" id="PF24552">
    <property type="entry name" value="Defensin"/>
    <property type="match status" value="1"/>
</dbReference>
<accession>A0A0D3ADG7</accession>
<evidence type="ECO:0000256" key="5">
    <source>
        <dbReference type="ARBA" id="ARBA00023157"/>
    </source>
</evidence>
<evidence type="ECO:0000259" key="6">
    <source>
        <dbReference type="Pfam" id="PF24552"/>
    </source>
</evidence>
<evidence type="ECO:0000256" key="3">
    <source>
        <dbReference type="ARBA" id="ARBA00022577"/>
    </source>
</evidence>
<dbReference type="EnsemblPlants" id="Bo1g128610.1">
    <property type="protein sequence ID" value="Bo1g128610.1"/>
    <property type="gene ID" value="Bo1g128610"/>
</dbReference>
<dbReference type="Gramene" id="Bo1g128610.1">
    <property type="protein sequence ID" value="Bo1g128610.1"/>
    <property type="gene ID" value="Bo1g128610"/>
</dbReference>
<evidence type="ECO:0000313" key="7">
    <source>
        <dbReference type="EnsemblPlants" id="Bo1g128610.1"/>
    </source>
</evidence>
<keyword evidence="4" id="KW-0611">Plant defense</keyword>
<dbReference type="OMA" id="LEITCTM"/>
<keyword evidence="3" id="KW-0295">Fungicide</keyword>
<feature type="domain" description="Defensin-like" evidence="6">
    <location>
        <begin position="73"/>
        <end position="119"/>
    </location>
</feature>